<sequence>MADTKISSLDATNREALRKKSLTPRGCLVGRSVDLTTINASSGYTVPFDAESYDTDGIHDNVTSNTRMTVPSGWSYARVGFNIFLTNVAVQEGCLVRVVHKNSAGVEQSRRGLPIQEGANADFTEWSTSGSSAPVAVSAGDYFELLLICNDTSISILASYTAFWMELLA</sequence>
<dbReference type="EMBL" id="SLVU01000008">
    <property type="protein sequence ID" value="TCN30356.1"/>
    <property type="molecule type" value="Genomic_DNA"/>
</dbReference>
<evidence type="ECO:0000313" key="1">
    <source>
        <dbReference type="EMBL" id="TCN30356.1"/>
    </source>
</evidence>
<reference evidence="1 2" key="1">
    <citation type="submission" date="2019-03" db="EMBL/GenBank/DDBJ databases">
        <title>Genomic Encyclopedia of Type Strains, Phase IV (KMG-V): Genome sequencing to study the core and pangenomes of soil and plant-associated prokaryotes.</title>
        <authorList>
            <person name="Whitman W."/>
        </authorList>
    </citation>
    <scope>NUCLEOTIDE SEQUENCE [LARGE SCALE GENOMIC DNA]</scope>
    <source>
        <strain evidence="1 2">23C40</strain>
    </source>
</reference>
<organism evidence="1 2">
    <name type="scientific">Sinorhizobium americanum</name>
    <dbReference type="NCBI Taxonomy" id="194963"/>
    <lineage>
        <taxon>Bacteria</taxon>
        <taxon>Pseudomonadati</taxon>
        <taxon>Pseudomonadota</taxon>
        <taxon>Alphaproteobacteria</taxon>
        <taxon>Hyphomicrobiales</taxon>
        <taxon>Rhizobiaceae</taxon>
        <taxon>Sinorhizobium/Ensifer group</taxon>
        <taxon>Sinorhizobium</taxon>
    </lineage>
</organism>
<protein>
    <submittedName>
        <fullName evidence="1">Uncharacterized protein</fullName>
    </submittedName>
</protein>
<gene>
    <name evidence="1" type="ORF">EV184_108230</name>
</gene>
<dbReference type="AlphaFoldDB" id="A0A4R2BS74"/>
<name>A0A4R2BS74_9HYPH</name>
<comment type="caution">
    <text evidence="1">The sequence shown here is derived from an EMBL/GenBank/DDBJ whole genome shotgun (WGS) entry which is preliminary data.</text>
</comment>
<proteinExistence type="predicted"/>
<dbReference type="RefSeq" id="WP_132075955.1">
    <property type="nucleotide sequence ID" value="NZ_SLVU01000008.1"/>
</dbReference>
<dbReference type="Proteomes" id="UP000295043">
    <property type="component" value="Unassembled WGS sequence"/>
</dbReference>
<evidence type="ECO:0000313" key="2">
    <source>
        <dbReference type="Proteomes" id="UP000295043"/>
    </source>
</evidence>
<accession>A0A4R2BS74</accession>